<dbReference type="OrthoDB" id="9802846at2"/>
<accession>A0A1G6MYD1</accession>
<protein>
    <recommendedName>
        <fullName evidence="1">IraD/Gp25-like domain-containing protein</fullName>
    </recommendedName>
</protein>
<evidence type="ECO:0000259" key="1">
    <source>
        <dbReference type="Pfam" id="PF04965"/>
    </source>
</evidence>
<feature type="domain" description="IraD/Gp25-like" evidence="1">
    <location>
        <begin position="13"/>
        <end position="103"/>
    </location>
</feature>
<dbReference type="AlphaFoldDB" id="A0A1G6MYD1"/>
<sequence>MSVDHTGSIALTSGAQDLDHSIHVVLLTAPGERLMRPQFGCRIWDLLFEPVNANLLGLISQAVRDALAQWEPRIAVEDVRPVQDAKDSSLVRIEITYRVKATNDRRNLVYPFYVIPREDS</sequence>
<keyword evidence="3" id="KW-1185">Reference proteome</keyword>
<evidence type="ECO:0000313" key="3">
    <source>
        <dbReference type="Proteomes" id="UP000199039"/>
    </source>
</evidence>
<dbReference type="Proteomes" id="UP000199039">
    <property type="component" value="Unassembled WGS sequence"/>
</dbReference>
<reference evidence="2 3" key="1">
    <citation type="submission" date="2016-09" db="EMBL/GenBank/DDBJ databases">
        <authorList>
            <person name="Capua I."/>
            <person name="De Benedictis P."/>
            <person name="Joannis T."/>
            <person name="Lombin L.H."/>
            <person name="Cattoli G."/>
        </authorList>
    </citation>
    <scope>NUCLEOTIDE SEQUENCE [LARGE SCALE GENOMIC DNA]</scope>
    <source>
        <strain evidence="2 3">ISLP-3</strain>
    </source>
</reference>
<name>A0A1G6MYD1_9MICO</name>
<dbReference type="InterPro" id="IPR007048">
    <property type="entry name" value="IraD/Gp25-like"/>
</dbReference>
<organism evidence="2 3">
    <name type="scientific">Sanguibacter gelidistatuariae</name>
    <dbReference type="NCBI Taxonomy" id="1814289"/>
    <lineage>
        <taxon>Bacteria</taxon>
        <taxon>Bacillati</taxon>
        <taxon>Actinomycetota</taxon>
        <taxon>Actinomycetes</taxon>
        <taxon>Micrococcales</taxon>
        <taxon>Sanguibacteraceae</taxon>
        <taxon>Sanguibacter</taxon>
    </lineage>
</organism>
<dbReference type="Gene3D" id="3.10.450.40">
    <property type="match status" value="1"/>
</dbReference>
<proteinExistence type="predicted"/>
<gene>
    <name evidence="2" type="ORF">SAMN05216410_1993</name>
</gene>
<dbReference type="EMBL" id="FMYH01000003">
    <property type="protein sequence ID" value="SDC59996.1"/>
    <property type="molecule type" value="Genomic_DNA"/>
</dbReference>
<evidence type="ECO:0000313" key="2">
    <source>
        <dbReference type="EMBL" id="SDC59996.1"/>
    </source>
</evidence>
<dbReference type="SUPFAM" id="SSF160719">
    <property type="entry name" value="gpW/gp25-like"/>
    <property type="match status" value="1"/>
</dbReference>
<dbReference type="Pfam" id="PF04965">
    <property type="entry name" value="GPW_gp25"/>
    <property type="match status" value="1"/>
</dbReference>
<dbReference type="STRING" id="1814289.SAMN05216410_1993"/>